<evidence type="ECO:0000313" key="1">
    <source>
        <dbReference type="EMBL" id="GAG12908.1"/>
    </source>
</evidence>
<evidence type="ECO:0008006" key="2">
    <source>
        <dbReference type="Google" id="ProtNLM"/>
    </source>
</evidence>
<dbReference type="InterPro" id="IPR052918">
    <property type="entry name" value="Motility_Chemotaxis_Reg"/>
</dbReference>
<sequence>EASWAMAVDGSGNAYIAGATAGSIGGPKVGKSDAFLVKFSNDGSVLWARQLGSNTYDSCRGVTVDDFGNVYICGATQGDLGGPHVGEWDTFLAKYSEAGDLLWVRQLGTPETDWSHSVAVDALGNVCVTGNTAGSFAGPNAGDWDMFLAKFDKEGVLLWSRQIGTSDHDESKGVAVNASGQIFIAGRTKGVLADANAGEADCFLAKFDPDGTIVWSRQMGTERSDHGEALAVDCQGNVYMGGDTGGSLAGTSLGETDIFLMKFAAPS</sequence>
<dbReference type="InterPro" id="IPR011042">
    <property type="entry name" value="6-blade_b-propeller_TolB-like"/>
</dbReference>
<feature type="non-terminal residue" evidence="1">
    <location>
        <position position="267"/>
    </location>
</feature>
<dbReference type="InterPro" id="IPR010620">
    <property type="entry name" value="SBBP_repeat"/>
</dbReference>
<comment type="caution">
    <text evidence="1">The sequence shown here is derived from an EMBL/GenBank/DDBJ whole genome shotgun (WGS) entry which is preliminary data.</text>
</comment>
<protein>
    <recommendedName>
        <fullName evidence="2">Bulb-type lectin domain-containing protein</fullName>
    </recommendedName>
</protein>
<dbReference type="EMBL" id="BARS01026237">
    <property type="protein sequence ID" value="GAG12908.1"/>
    <property type="molecule type" value="Genomic_DNA"/>
</dbReference>
<dbReference type="PANTHER" id="PTHR35580:SF1">
    <property type="entry name" value="PHYTASE-LIKE DOMAIN-CONTAINING PROTEIN"/>
    <property type="match status" value="1"/>
</dbReference>
<organism evidence="1">
    <name type="scientific">marine sediment metagenome</name>
    <dbReference type="NCBI Taxonomy" id="412755"/>
    <lineage>
        <taxon>unclassified sequences</taxon>
        <taxon>metagenomes</taxon>
        <taxon>ecological metagenomes</taxon>
    </lineage>
</organism>
<accession>X0VK82</accession>
<dbReference type="Pfam" id="PF06739">
    <property type="entry name" value="SBBP"/>
    <property type="match status" value="3"/>
</dbReference>
<proteinExistence type="predicted"/>
<name>X0VK82_9ZZZZ</name>
<dbReference type="Gene3D" id="2.40.10.500">
    <property type="match status" value="1"/>
</dbReference>
<dbReference type="SUPFAM" id="SSF101898">
    <property type="entry name" value="NHL repeat"/>
    <property type="match status" value="1"/>
</dbReference>
<dbReference type="Gene3D" id="2.120.10.30">
    <property type="entry name" value="TolB, C-terminal domain"/>
    <property type="match status" value="1"/>
</dbReference>
<reference evidence="1" key="1">
    <citation type="journal article" date="2014" name="Front. Microbiol.">
        <title>High frequency of phylogenetically diverse reductive dehalogenase-homologous genes in deep subseafloor sedimentary metagenomes.</title>
        <authorList>
            <person name="Kawai M."/>
            <person name="Futagami T."/>
            <person name="Toyoda A."/>
            <person name="Takaki Y."/>
            <person name="Nishi S."/>
            <person name="Hori S."/>
            <person name="Arai W."/>
            <person name="Tsubouchi T."/>
            <person name="Morono Y."/>
            <person name="Uchiyama I."/>
            <person name="Ito T."/>
            <person name="Fujiyama A."/>
            <person name="Inagaki F."/>
            <person name="Takami H."/>
        </authorList>
    </citation>
    <scope>NUCLEOTIDE SEQUENCE</scope>
    <source>
        <strain evidence="1">Expedition CK06-06</strain>
    </source>
</reference>
<dbReference type="PANTHER" id="PTHR35580">
    <property type="entry name" value="CELL SURFACE GLYCOPROTEIN (S-LAYER PROTEIN)-LIKE PROTEIN"/>
    <property type="match status" value="1"/>
</dbReference>
<feature type="non-terminal residue" evidence="1">
    <location>
        <position position="1"/>
    </location>
</feature>
<gene>
    <name evidence="1" type="ORF">S01H1_41368</name>
</gene>
<dbReference type="AlphaFoldDB" id="X0VK82"/>